<dbReference type="GO" id="GO:0016020">
    <property type="term" value="C:membrane"/>
    <property type="evidence" value="ECO:0007669"/>
    <property type="project" value="TreeGrafter"/>
</dbReference>
<dbReference type="PROSITE" id="PS51379">
    <property type="entry name" value="4FE4S_FER_2"/>
    <property type="match status" value="2"/>
</dbReference>
<feature type="domain" description="4Fe-4S ferredoxin-type" evidence="8">
    <location>
        <begin position="195"/>
        <end position="224"/>
    </location>
</feature>
<dbReference type="Proteomes" id="UP000320390">
    <property type="component" value="Chromosome"/>
</dbReference>
<dbReference type="Pfam" id="PF04879">
    <property type="entry name" value="Molybdop_Fe4S4"/>
    <property type="match status" value="1"/>
</dbReference>
<dbReference type="PANTHER" id="PTHR43105:SF14">
    <property type="entry name" value="FORMATE DEHYDROGENASE H"/>
    <property type="match status" value="1"/>
</dbReference>
<proteinExistence type="predicted"/>
<protein>
    <submittedName>
        <fullName evidence="10">Formate dehydrogenase</fullName>
    </submittedName>
</protein>
<dbReference type="PROSITE" id="PS51085">
    <property type="entry name" value="2FE2S_FER_2"/>
    <property type="match status" value="1"/>
</dbReference>
<dbReference type="Pfam" id="PF22117">
    <property type="entry name" value="Fer4_Nqo3"/>
    <property type="match status" value="1"/>
</dbReference>
<feature type="domain" description="4Fe-4S ferredoxin-type" evidence="8">
    <location>
        <begin position="152"/>
        <end position="182"/>
    </location>
</feature>
<dbReference type="GO" id="GO:0046872">
    <property type="term" value="F:metal ion binding"/>
    <property type="evidence" value="ECO:0007669"/>
    <property type="project" value="UniProtKB-KW"/>
</dbReference>
<dbReference type="SMART" id="SM00926">
    <property type="entry name" value="Molybdop_Fe4S4"/>
    <property type="match status" value="1"/>
</dbReference>
<dbReference type="PROSITE" id="PS51669">
    <property type="entry name" value="4FE4S_MOW_BIS_MGD"/>
    <property type="match status" value="1"/>
</dbReference>
<keyword evidence="3" id="KW-0677">Repeat</keyword>
<keyword evidence="1" id="KW-0004">4Fe-4S</keyword>
<dbReference type="InterPro" id="IPR001041">
    <property type="entry name" value="2Fe-2S_ferredoxin-type"/>
</dbReference>
<evidence type="ECO:0000313" key="10">
    <source>
        <dbReference type="EMBL" id="QDV09383.1"/>
    </source>
</evidence>
<dbReference type="Pfam" id="PF00384">
    <property type="entry name" value="Molybdopterin"/>
    <property type="match status" value="1"/>
</dbReference>
<dbReference type="InterPro" id="IPR036010">
    <property type="entry name" value="2Fe-2S_ferredoxin-like_sf"/>
</dbReference>
<keyword evidence="11" id="KW-1185">Reference proteome</keyword>
<dbReference type="GO" id="GO:0003954">
    <property type="term" value="F:NADH dehydrogenase activity"/>
    <property type="evidence" value="ECO:0007669"/>
    <property type="project" value="TreeGrafter"/>
</dbReference>
<dbReference type="InterPro" id="IPR017900">
    <property type="entry name" value="4Fe4S_Fe_S_CS"/>
</dbReference>
<evidence type="ECO:0000259" key="9">
    <source>
        <dbReference type="PROSITE" id="PS51669"/>
    </source>
</evidence>
<dbReference type="InterPro" id="IPR006963">
    <property type="entry name" value="Mopterin_OxRdtase_4Fe-4S_dom"/>
</dbReference>
<feature type="domain" description="4Fe-4S Mo/W bis-MGD-type" evidence="9">
    <location>
        <begin position="235"/>
        <end position="298"/>
    </location>
</feature>
<dbReference type="Gene3D" id="3.40.50.740">
    <property type="match status" value="1"/>
</dbReference>
<evidence type="ECO:0000256" key="3">
    <source>
        <dbReference type="ARBA" id="ARBA00022737"/>
    </source>
</evidence>
<dbReference type="InterPro" id="IPR006656">
    <property type="entry name" value="Mopterin_OxRdtase"/>
</dbReference>
<keyword evidence="5" id="KW-0408">Iron</keyword>
<dbReference type="SUPFAM" id="SSF53706">
    <property type="entry name" value="Formate dehydrogenase/DMSO reductase, domains 1-3"/>
    <property type="match status" value="1"/>
</dbReference>
<keyword evidence="2" id="KW-0479">Metal-binding</keyword>
<dbReference type="InterPro" id="IPR017896">
    <property type="entry name" value="4Fe4S_Fe-S-bd"/>
</dbReference>
<dbReference type="Gene3D" id="2.20.25.90">
    <property type="entry name" value="ADC-like domains"/>
    <property type="match status" value="1"/>
</dbReference>
<keyword evidence="4" id="KW-0560">Oxidoreductase</keyword>
<dbReference type="PANTHER" id="PTHR43105">
    <property type="entry name" value="RESPIRATORY NITRATE REDUCTASE"/>
    <property type="match status" value="1"/>
</dbReference>
<gene>
    <name evidence="10" type="ORF">Poly30_49410</name>
</gene>
<dbReference type="Pfam" id="PF13510">
    <property type="entry name" value="Fer2_4"/>
    <property type="match status" value="1"/>
</dbReference>
<keyword evidence="6" id="KW-0411">Iron-sulfur</keyword>
<organism evidence="10 11">
    <name type="scientific">Saltatorellus ferox</name>
    <dbReference type="NCBI Taxonomy" id="2528018"/>
    <lineage>
        <taxon>Bacteria</taxon>
        <taxon>Pseudomonadati</taxon>
        <taxon>Planctomycetota</taxon>
        <taxon>Planctomycetia</taxon>
        <taxon>Planctomycetia incertae sedis</taxon>
        <taxon>Saltatorellus</taxon>
    </lineage>
</organism>
<evidence type="ECO:0000256" key="6">
    <source>
        <dbReference type="ARBA" id="ARBA00023014"/>
    </source>
</evidence>
<evidence type="ECO:0000256" key="4">
    <source>
        <dbReference type="ARBA" id="ARBA00023002"/>
    </source>
</evidence>
<evidence type="ECO:0000256" key="2">
    <source>
        <dbReference type="ARBA" id="ARBA00022723"/>
    </source>
</evidence>
<dbReference type="EMBL" id="CP036434">
    <property type="protein sequence ID" value="QDV09383.1"/>
    <property type="molecule type" value="Genomic_DNA"/>
</dbReference>
<accession>A0A518EZ62</accession>
<evidence type="ECO:0000256" key="1">
    <source>
        <dbReference type="ARBA" id="ARBA00022485"/>
    </source>
</evidence>
<dbReference type="CDD" id="cd00207">
    <property type="entry name" value="fer2"/>
    <property type="match status" value="1"/>
</dbReference>
<dbReference type="InterPro" id="IPR050123">
    <property type="entry name" value="Prok_molybdopt-oxidoreductase"/>
</dbReference>
<dbReference type="OrthoDB" id="9803192at2"/>
<evidence type="ECO:0000313" key="11">
    <source>
        <dbReference type="Proteomes" id="UP000320390"/>
    </source>
</evidence>
<dbReference type="GO" id="GO:0051539">
    <property type="term" value="F:4 iron, 4 sulfur cluster binding"/>
    <property type="evidence" value="ECO:0007669"/>
    <property type="project" value="UniProtKB-KW"/>
</dbReference>
<dbReference type="InterPro" id="IPR054351">
    <property type="entry name" value="NADH_UbQ_OxRdtase_ferredoxin"/>
</dbReference>
<dbReference type="Gene3D" id="3.30.70.20">
    <property type="match status" value="1"/>
</dbReference>
<evidence type="ECO:0000259" key="8">
    <source>
        <dbReference type="PROSITE" id="PS51379"/>
    </source>
</evidence>
<dbReference type="PROSITE" id="PS00198">
    <property type="entry name" value="4FE4S_FER_1"/>
    <property type="match status" value="1"/>
</dbReference>
<dbReference type="SUPFAM" id="SSF54292">
    <property type="entry name" value="2Fe-2S ferredoxin-like"/>
    <property type="match status" value="1"/>
</dbReference>
<dbReference type="SUPFAM" id="SSF54862">
    <property type="entry name" value="4Fe-4S ferredoxins"/>
    <property type="match status" value="1"/>
</dbReference>
<evidence type="ECO:0000259" key="7">
    <source>
        <dbReference type="PROSITE" id="PS51085"/>
    </source>
</evidence>
<name>A0A518EZ62_9BACT</name>
<dbReference type="Gene3D" id="3.10.20.740">
    <property type="match status" value="1"/>
</dbReference>
<dbReference type="InterPro" id="IPR027467">
    <property type="entry name" value="MopterinOxRdtase_cofactor_BS"/>
</dbReference>
<feature type="domain" description="2Fe-2S ferredoxin-type" evidence="7">
    <location>
        <begin position="14"/>
        <end position="92"/>
    </location>
</feature>
<evidence type="ECO:0000256" key="5">
    <source>
        <dbReference type="ARBA" id="ARBA00023004"/>
    </source>
</evidence>
<dbReference type="AlphaFoldDB" id="A0A518EZ62"/>
<dbReference type="FunFam" id="3.30.70.20:FF:000035">
    <property type="entry name" value="Iron hydrogenase 1"/>
    <property type="match status" value="1"/>
</dbReference>
<reference evidence="10 11" key="1">
    <citation type="submission" date="2019-02" db="EMBL/GenBank/DDBJ databases">
        <title>Deep-cultivation of Planctomycetes and their phenomic and genomic characterization uncovers novel biology.</title>
        <authorList>
            <person name="Wiegand S."/>
            <person name="Jogler M."/>
            <person name="Boedeker C."/>
            <person name="Pinto D."/>
            <person name="Vollmers J."/>
            <person name="Rivas-Marin E."/>
            <person name="Kohn T."/>
            <person name="Peeters S.H."/>
            <person name="Heuer A."/>
            <person name="Rast P."/>
            <person name="Oberbeckmann S."/>
            <person name="Bunk B."/>
            <person name="Jeske O."/>
            <person name="Meyerdierks A."/>
            <person name="Storesund J.E."/>
            <person name="Kallscheuer N."/>
            <person name="Luecker S."/>
            <person name="Lage O.M."/>
            <person name="Pohl T."/>
            <person name="Merkel B.J."/>
            <person name="Hornburger P."/>
            <person name="Mueller R.-W."/>
            <person name="Bruemmer F."/>
            <person name="Labrenz M."/>
            <person name="Spormann A.M."/>
            <person name="Op den Camp H."/>
            <person name="Overmann J."/>
            <person name="Amann R."/>
            <person name="Jetten M.S.M."/>
            <person name="Mascher T."/>
            <person name="Medema M.H."/>
            <person name="Devos D.P."/>
            <person name="Kaster A.-K."/>
            <person name="Ovreas L."/>
            <person name="Rohde M."/>
            <person name="Galperin M.Y."/>
            <person name="Jogler C."/>
        </authorList>
    </citation>
    <scope>NUCLEOTIDE SEQUENCE [LARGE SCALE GENOMIC DNA]</scope>
    <source>
        <strain evidence="10 11">Poly30</strain>
    </source>
</reference>
<sequence length="375" mass="40952">MIDRNQPDLPDGVATRALELNGRRIPFQAGETILEVAQRAAVEIPTLCHDPRLEPAGACRTCLVEVDGQRRLVPACKTPAADGDKVRTESERVDRHRKTLLALYLTDHPKDRAVAERGAPNELLDMADRYDAPRNWGSMTSSRESRNGDRNPYIHFNAETCISCARCTRYCDEVEGVSAITLANRGAHTTISTVESLSLLDTTCEMCGGCVDVCPTGAMGEKMPLTRHAKPERELTKVRSTCNFCGVGCQLDLNVDPEAENGHGRVVKVTSPPAGTTTNDGNLCVKGRFAYDFIHHEDRLTMPLVRDESGELVETSWENALAVAAAGLQGVAERHGKDALGFVSSSRCTMEENYLIQKLARAVYGTNNIHQCAAT</sequence>
<dbReference type="PROSITE" id="PS00551">
    <property type="entry name" value="MOLYBDOPTERIN_PROK_1"/>
    <property type="match status" value="1"/>
</dbReference>
<dbReference type="GO" id="GO:0022904">
    <property type="term" value="P:respiratory electron transport chain"/>
    <property type="evidence" value="ECO:0007669"/>
    <property type="project" value="TreeGrafter"/>
</dbReference>